<dbReference type="GO" id="GO:0005524">
    <property type="term" value="F:ATP binding"/>
    <property type="evidence" value="ECO:0007669"/>
    <property type="project" value="UniProtKB-KW"/>
</dbReference>
<evidence type="ECO:0000313" key="14">
    <source>
        <dbReference type="Proteomes" id="UP000187181"/>
    </source>
</evidence>
<dbReference type="PROSITE" id="PS50113">
    <property type="entry name" value="PAC"/>
    <property type="match status" value="2"/>
</dbReference>
<keyword evidence="5" id="KW-0547">Nucleotide-binding</keyword>
<dbReference type="Pfam" id="PF00989">
    <property type="entry name" value="PAS"/>
    <property type="match status" value="2"/>
</dbReference>
<dbReference type="SUPFAM" id="SSF55874">
    <property type="entry name" value="ATPase domain of HSP90 chaperone/DNA topoisomerase II/histidine kinase"/>
    <property type="match status" value="1"/>
</dbReference>
<dbReference type="InterPro" id="IPR035965">
    <property type="entry name" value="PAS-like_dom_sf"/>
</dbReference>
<dbReference type="InterPro" id="IPR036890">
    <property type="entry name" value="HATPase_C_sf"/>
</dbReference>
<dbReference type="Pfam" id="PF00512">
    <property type="entry name" value="HisKA"/>
    <property type="match status" value="1"/>
</dbReference>
<dbReference type="GO" id="GO:0000155">
    <property type="term" value="F:phosphorelay sensor kinase activity"/>
    <property type="evidence" value="ECO:0007669"/>
    <property type="project" value="InterPro"/>
</dbReference>
<keyword evidence="3" id="KW-0597">Phosphoprotein</keyword>
<sequence length="517" mass="58319">MEAYENSANQQTDSASRLKAIIETAIDGIITIDRRGIVESVNPAAANIFGYQPEEIIGNNVSMLMPEPDHSLHDKYLDNYHRTGVGQIIGKGREVLGKKKNGTVFPFLLSISEVHLRDKQIFTGIIHDITELKKTEAALRESESRINSIIQTAVDGIITIDTQGVVEMINPSACKMFGYDDSEVIGRKINMLMPEPDKSLHDNYMHHYHETGEKRIIGIGREVTGLKKDGTIFPLYLSISEVKLADRKVYTGFIHDITRQKITEERLRRYAAELERSNRELQDFAYVSSHDLQEPLRKIQAFGDRLKIKEYENLSEQGKDYVDRMLNAASRMQNLINDLLTFSRVTSKSKPFVATDLNQIAREVVSDLEIAIENAHAKVEIGELPVIQAEPTQLRQLLQNLISNAIKFRKDDVAPVVKVYAKELQLKAHMTSTPGDELVELHVEDNGIGFEEKYLDRIFNIFQRLEGQKYEGSGIGLAICRKIAIRHGGDITAKSKPGEGTHFIVTLAKTHLKEESK</sequence>
<gene>
    <name evidence="13" type="ORF">SAMN05444128_0179</name>
</gene>
<dbReference type="NCBIfam" id="TIGR00229">
    <property type="entry name" value="sensory_box"/>
    <property type="match status" value="2"/>
</dbReference>
<feature type="domain" description="PAC" evidence="12">
    <location>
        <begin position="219"/>
        <end position="269"/>
    </location>
</feature>
<evidence type="ECO:0000256" key="9">
    <source>
        <dbReference type="ARBA" id="ARBA00070616"/>
    </source>
</evidence>
<dbReference type="Gene3D" id="1.10.287.130">
    <property type="match status" value="1"/>
</dbReference>
<proteinExistence type="predicted"/>
<dbReference type="InterPro" id="IPR000700">
    <property type="entry name" value="PAS-assoc_C"/>
</dbReference>
<dbReference type="PROSITE" id="PS50112">
    <property type="entry name" value="PAS"/>
    <property type="match status" value="2"/>
</dbReference>
<feature type="domain" description="Histidine kinase" evidence="10">
    <location>
        <begin position="287"/>
        <end position="511"/>
    </location>
</feature>
<dbReference type="PROSITE" id="PS50109">
    <property type="entry name" value="HIS_KIN"/>
    <property type="match status" value="1"/>
</dbReference>
<dbReference type="InterPro" id="IPR003594">
    <property type="entry name" value="HATPase_dom"/>
</dbReference>
<dbReference type="InterPro" id="IPR005467">
    <property type="entry name" value="His_kinase_dom"/>
</dbReference>
<feature type="domain" description="PAS" evidence="11">
    <location>
        <begin position="14"/>
        <end position="84"/>
    </location>
</feature>
<evidence type="ECO:0000256" key="3">
    <source>
        <dbReference type="ARBA" id="ARBA00022553"/>
    </source>
</evidence>
<keyword evidence="4" id="KW-0808">Transferase</keyword>
<dbReference type="FunFam" id="3.30.565.10:FF:000006">
    <property type="entry name" value="Sensor histidine kinase WalK"/>
    <property type="match status" value="1"/>
</dbReference>
<dbReference type="InterPro" id="IPR004358">
    <property type="entry name" value="Sig_transdc_His_kin-like_C"/>
</dbReference>
<dbReference type="SMART" id="SM00086">
    <property type="entry name" value="PAC"/>
    <property type="match status" value="2"/>
</dbReference>
<evidence type="ECO:0000256" key="7">
    <source>
        <dbReference type="ARBA" id="ARBA00022840"/>
    </source>
</evidence>
<accession>A0A1R3WBB7</accession>
<dbReference type="InterPro" id="IPR000014">
    <property type="entry name" value="PAS"/>
</dbReference>
<feature type="domain" description="PAS" evidence="11">
    <location>
        <begin position="142"/>
        <end position="212"/>
    </location>
</feature>
<evidence type="ECO:0000256" key="4">
    <source>
        <dbReference type="ARBA" id="ARBA00022679"/>
    </source>
</evidence>
<dbReference type="Pfam" id="PF02518">
    <property type="entry name" value="HATPase_c"/>
    <property type="match status" value="1"/>
</dbReference>
<evidence type="ECO:0000259" key="11">
    <source>
        <dbReference type="PROSITE" id="PS50112"/>
    </source>
</evidence>
<dbReference type="OrthoDB" id="9808408at2"/>
<keyword evidence="7" id="KW-0067">ATP-binding</keyword>
<dbReference type="InterPro" id="IPR003661">
    <property type="entry name" value="HisK_dim/P_dom"/>
</dbReference>
<evidence type="ECO:0000313" key="13">
    <source>
        <dbReference type="EMBL" id="SIT75103.1"/>
    </source>
</evidence>
<dbReference type="SUPFAM" id="SSF55785">
    <property type="entry name" value="PYP-like sensor domain (PAS domain)"/>
    <property type="match status" value="2"/>
</dbReference>
<dbReference type="Proteomes" id="UP000187181">
    <property type="component" value="Unassembled WGS sequence"/>
</dbReference>
<dbReference type="CDD" id="cd00082">
    <property type="entry name" value="HisKA"/>
    <property type="match status" value="1"/>
</dbReference>
<dbReference type="Gene3D" id="3.30.565.10">
    <property type="entry name" value="Histidine kinase-like ATPase, C-terminal domain"/>
    <property type="match status" value="1"/>
</dbReference>
<keyword evidence="6" id="KW-0418">Kinase</keyword>
<reference evidence="14" key="1">
    <citation type="submission" date="2017-01" db="EMBL/GenBank/DDBJ databases">
        <authorList>
            <person name="Varghese N."/>
            <person name="Submissions S."/>
        </authorList>
    </citation>
    <scope>NUCLEOTIDE SEQUENCE [LARGE SCALE GENOMIC DNA]</scope>
    <source>
        <strain evidence="14">LP100</strain>
    </source>
</reference>
<dbReference type="PANTHER" id="PTHR43304:SF1">
    <property type="entry name" value="PAC DOMAIN-CONTAINING PROTEIN"/>
    <property type="match status" value="1"/>
</dbReference>
<evidence type="ECO:0000256" key="5">
    <source>
        <dbReference type="ARBA" id="ARBA00022741"/>
    </source>
</evidence>
<evidence type="ECO:0000256" key="1">
    <source>
        <dbReference type="ARBA" id="ARBA00000085"/>
    </source>
</evidence>
<evidence type="ECO:0000259" key="10">
    <source>
        <dbReference type="PROSITE" id="PS50109"/>
    </source>
</evidence>
<dbReference type="SMART" id="SM00387">
    <property type="entry name" value="HATPase_c"/>
    <property type="match status" value="1"/>
</dbReference>
<dbReference type="InterPro" id="IPR036097">
    <property type="entry name" value="HisK_dim/P_sf"/>
</dbReference>
<evidence type="ECO:0000256" key="2">
    <source>
        <dbReference type="ARBA" id="ARBA00012438"/>
    </source>
</evidence>
<dbReference type="InterPro" id="IPR013767">
    <property type="entry name" value="PAS_fold"/>
</dbReference>
<organism evidence="13 14">
    <name type="scientific">Pontibacter indicus</name>
    <dbReference type="NCBI Taxonomy" id="1317125"/>
    <lineage>
        <taxon>Bacteria</taxon>
        <taxon>Pseudomonadati</taxon>
        <taxon>Bacteroidota</taxon>
        <taxon>Cytophagia</taxon>
        <taxon>Cytophagales</taxon>
        <taxon>Hymenobacteraceae</taxon>
        <taxon>Pontibacter</taxon>
    </lineage>
</organism>
<dbReference type="Gene3D" id="3.30.450.20">
    <property type="entry name" value="PAS domain"/>
    <property type="match status" value="2"/>
</dbReference>
<feature type="domain" description="PAC" evidence="12">
    <location>
        <begin position="91"/>
        <end position="141"/>
    </location>
</feature>
<name>A0A1R3WBB7_9BACT</name>
<evidence type="ECO:0000256" key="8">
    <source>
        <dbReference type="ARBA" id="ARBA00059827"/>
    </source>
</evidence>
<dbReference type="SUPFAM" id="SSF47384">
    <property type="entry name" value="Homodimeric domain of signal transducing histidine kinase"/>
    <property type="match status" value="1"/>
</dbReference>
<dbReference type="FunFam" id="3.30.450.20:FF:000060">
    <property type="entry name" value="Sensor protein FixL"/>
    <property type="match status" value="2"/>
</dbReference>
<evidence type="ECO:0000256" key="6">
    <source>
        <dbReference type="ARBA" id="ARBA00022777"/>
    </source>
</evidence>
<dbReference type="PANTHER" id="PTHR43304">
    <property type="entry name" value="PHYTOCHROME-LIKE PROTEIN CPH1"/>
    <property type="match status" value="1"/>
</dbReference>
<comment type="function">
    <text evidence="8">Putative oxygen sensor; modulates the activity of FixJ, a transcriptional activator of nitrogen fixation fixK gene. FixL probably acts as a kinase that phosphorylates FixJ.</text>
</comment>
<dbReference type="EMBL" id="FTPP01000001">
    <property type="protein sequence ID" value="SIT75103.1"/>
    <property type="molecule type" value="Genomic_DNA"/>
</dbReference>
<comment type="catalytic activity">
    <reaction evidence="1">
        <text>ATP + protein L-histidine = ADP + protein N-phospho-L-histidine.</text>
        <dbReference type="EC" id="2.7.13.3"/>
    </reaction>
</comment>
<dbReference type="InterPro" id="IPR001610">
    <property type="entry name" value="PAC"/>
</dbReference>
<evidence type="ECO:0000259" key="12">
    <source>
        <dbReference type="PROSITE" id="PS50113"/>
    </source>
</evidence>
<dbReference type="CDD" id="cd00130">
    <property type="entry name" value="PAS"/>
    <property type="match status" value="2"/>
</dbReference>
<dbReference type="AlphaFoldDB" id="A0A1R3WBB7"/>
<dbReference type="RefSeq" id="WP_076665640.1">
    <property type="nucleotide sequence ID" value="NZ_FTPP01000001.1"/>
</dbReference>
<protein>
    <recommendedName>
        <fullName evidence="9">Sensor protein FixL</fullName>
        <ecNumber evidence="2">2.7.13.3</ecNumber>
    </recommendedName>
</protein>
<dbReference type="SMART" id="SM00388">
    <property type="entry name" value="HisKA"/>
    <property type="match status" value="1"/>
</dbReference>
<keyword evidence="14" id="KW-1185">Reference proteome</keyword>
<dbReference type="STRING" id="1317125.SAMN05444128_0179"/>
<dbReference type="InterPro" id="IPR052162">
    <property type="entry name" value="Sensor_kinase/Photoreceptor"/>
</dbReference>
<dbReference type="GO" id="GO:0006355">
    <property type="term" value="P:regulation of DNA-templated transcription"/>
    <property type="evidence" value="ECO:0007669"/>
    <property type="project" value="InterPro"/>
</dbReference>
<dbReference type="SMART" id="SM00091">
    <property type="entry name" value="PAS"/>
    <property type="match status" value="2"/>
</dbReference>
<dbReference type="EC" id="2.7.13.3" evidence="2"/>
<dbReference type="PRINTS" id="PR00344">
    <property type="entry name" value="BCTRLSENSOR"/>
</dbReference>